<accession>A0AAE0UG92</accession>
<evidence type="ECO:0000313" key="3">
    <source>
        <dbReference type="Proteomes" id="UP001281003"/>
    </source>
</evidence>
<feature type="compositionally biased region" description="Polar residues" evidence="1">
    <location>
        <begin position="766"/>
        <end position="776"/>
    </location>
</feature>
<name>A0AAE0UG92_SORBR</name>
<feature type="compositionally biased region" description="Low complexity" evidence="1">
    <location>
        <begin position="550"/>
        <end position="567"/>
    </location>
</feature>
<feature type="compositionally biased region" description="Polar residues" evidence="1">
    <location>
        <begin position="72"/>
        <end position="95"/>
    </location>
</feature>
<comment type="caution">
    <text evidence="2">The sequence shown here is derived from an EMBL/GenBank/DDBJ whole genome shotgun (WGS) entry which is preliminary data.</text>
</comment>
<feature type="compositionally biased region" description="Pro residues" evidence="1">
    <location>
        <begin position="745"/>
        <end position="754"/>
    </location>
</feature>
<feature type="compositionally biased region" description="Low complexity" evidence="1">
    <location>
        <begin position="755"/>
        <end position="765"/>
    </location>
</feature>
<gene>
    <name evidence="2" type="ORF">B0T20DRAFT_476397</name>
</gene>
<feature type="compositionally biased region" description="Low complexity" evidence="1">
    <location>
        <begin position="700"/>
        <end position="744"/>
    </location>
</feature>
<reference evidence="2" key="1">
    <citation type="journal article" date="2023" name="Mol. Phylogenet. Evol.">
        <title>Genome-scale phylogeny and comparative genomics of the fungal order Sordariales.</title>
        <authorList>
            <person name="Hensen N."/>
            <person name="Bonometti L."/>
            <person name="Westerberg I."/>
            <person name="Brannstrom I.O."/>
            <person name="Guillou S."/>
            <person name="Cros-Aarteil S."/>
            <person name="Calhoun S."/>
            <person name="Haridas S."/>
            <person name="Kuo A."/>
            <person name="Mondo S."/>
            <person name="Pangilinan J."/>
            <person name="Riley R."/>
            <person name="LaButti K."/>
            <person name="Andreopoulos B."/>
            <person name="Lipzen A."/>
            <person name="Chen C."/>
            <person name="Yan M."/>
            <person name="Daum C."/>
            <person name="Ng V."/>
            <person name="Clum A."/>
            <person name="Steindorff A."/>
            <person name="Ohm R.A."/>
            <person name="Martin F."/>
            <person name="Silar P."/>
            <person name="Natvig D.O."/>
            <person name="Lalanne C."/>
            <person name="Gautier V."/>
            <person name="Ament-Velasquez S.L."/>
            <person name="Kruys A."/>
            <person name="Hutchinson M.I."/>
            <person name="Powell A.J."/>
            <person name="Barry K."/>
            <person name="Miller A.N."/>
            <person name="Grigoriev I.V."/>
            <person name="Debuchy R."/>
            <person name="Gladieux P."/>
            <person name="Hiltunen Thoren M."/>
            <person name="Johannesson H."/>
        </authorList>
    </citation>
    <scope>NUCLEOTIDE SEQUENCE</scope>
    <source>
        <strain evidence="2">FGSC 1904</strain>
    </source>
</reference>
<feature type="compositionally biased region" description="Polar residues" evidence="1">
    <location>
        <begin position="653"/>
        <end position="670"/>
    </location>
</feature>
<organism evidence="2 3">
    <name type="scientific">Sordaria brevicollis</name>
    <dbReference type="NCBI Taxonomy" id="83679"/>
    <lineage>
        <taxon>Eukaryota</taxon>
        <taxon>Fungi</taxon>
        <taxon>Dikarya</taxon>
        <taxon>Ascomycota</taxon>
        <taxon>Pezizomycotina</taxon>
        <taxon>Sordariomycetes</taxon>
        <taxon>Sordariomycetidae</taxon>
        <taxon>Sordariales</taxon>
        <taxon>Sordariaceae</taxon>
        <taxon>Sordaria</taxon>
    </lineage>
</organism>
<feature type="compositionally biased region" description="Pro residues" evidence="1">
    <location>
        <begin position="388"/>
        <end position="410"/>
    </location>
</feature>
<keyword evidence="3" id="KW-1185">Reference proteome</keyword>
<evidence type="ECO:0000313" key="2">
    <source>
        <dbReference type="EMBL" id="KAK3402294.1"/>
    </source>
</evidence>
<feature type="compositionally biased region" description="Polar residues" evidence="1">
    <location>
        <begin position="415"/>
        <end position="426"/>
    </location>
</feature>
<feature type="region of interest" description="Disordered" evidence="1">
    <location>
        <begin position="154"/>
        <end position="305"/>
    </location>
</feature>
<feature type="compositionally biased region" description="Basic and acidic residues" evidence="1">
    <location>
        <begin position="427"/>
        <end position="437"/>
    </location>
</feature>
<dbReference type="Proteomes" id="UP001281003">
    <property type="component" value="Unassembled WGS sequence"/>
</dbReference>
<dbReference type="AlphaFoldDB" id="A0AAE0UG92"/>
<protein>
    <submittedName>
        <fullName evidence="2">Uncharacterized protein</fullName>
    </submittedName>
</protein>
<feature type="region of interest" description="Disordered" evidence="1">
    <location>
        <begin position="380"/>
        <end position="445"/>
    </location>
</feature>
<feature type="region of interest" description="Disordered" evidence="1">
    <location>
        <begin position="1"/>
        <end position="118"/>
    </location>
</feature>
<feature type="region of interest" description="Disordered" evidence="1">
    <location>
        <begin position="550"/>
        <end position="581"/>
    </location>
</feature>
<feature type="compositionally biased region" description="Polar residues" evidence="1">
    <location>
        <begin position="219"/>
        <end position="232"/>
    </location>
</feature>
<feature type="region of interest" description="Disordered" evidence="1">
    <location>
        <begin position="643"/>
        <end position="776"/>
    </location>
</feature>
<feature type="compositionally biased region" description="Low complexity" evidence="1">
    <location>
        <begin position="187"/>
        <end position="202"/>
    </location>
</feature>
<sequence length="776" mass="84068">MALRPRDTTMPYLGTTKPITNRDKKQTAPPGPSRLRPTVPVFVPAPCPSTTQPGPISFMGNETSRLKEDTIPPSSTHRGPGSGNKTSPPENTQYGVDSVFDRKPSGSEYNTTLPSLIVPRPDFGFDSMFDARIPSPPRSTNQLDSNFISLNKTSLRDRPNLSPDFGLEPNWSQVRIRTGTSPPPPKTSTQPDRSSVSNSNNNRTFLPPRPSRGRGSYMYPNNSQTRSNNWKTGFTPPSSSSPLFPPPPCPPTRTTAHDLNPSTLRGRGRRNLFGSGHQQAPVEPSHTQPPSVPRPTGMHPSNVRPVPHFSKGIVVRDLNGNPLFLGPAPRSNPSAAPVPVLPLSYTSQSTSRPQFQPPGYVPLSLSAYAPSFPSESDFMSPPFSDIPLGPPPFSVPQRPPGCFPAMPQRPPAFSVPQQPSTSSPETKANKKKEEEKKKKNPSSTPFFDYNDYPGLAPHLLDWYIPFFDPEGVLNPPLLPLPPLVEDENHPTATPIFTPSSYGDGYPIPTLSLSLPLGTWTGQGMPQSHFIKQQAYVAAAAAAAAPASASVSASASVPRQQPISTSTTGKEDGKKKKTSSSPVLFDLEEGYLELDPDQDPEPAPLRGPLREGYQTRSSMMFNSHLYGRHPTILGTARRRPTNFQSAAYGAPPFSTVSQPQSHTQESSSPIQFTGEGGTSLSSPCFTGSGKEEQKKEEQKENSLSLQNEQQQQNMEQKKTSTSSSSQNKKQTSPPSPSPSSSQNSSPLPPSPPPQKSTPTTSKPFSQENTKLQQCNAN</sequence>
<proteinExistence type="predicted"/>
<dbReference type="EMBL" id="JAUTDP010000002">
    <property type="protein sequence ID" value="KAK3402294.1"/>
    <property type="molecule type" value="Genomic_DNA"/>
</dbReference>
<reference evidence="2" key="2">
    <citation type="submission" date="2023-07" db="EMBL/GenBank/DDBJ databases">
        <authorList>
            <consortium name="Lawrence Berkeley National Laboratory"/>
            <person name="Haridas S."/>
            <person name="Hensen N."/>
            <person name="Bonometti L."/>
            <person name="Westerberg I."/>
            <person name="Brannstrom I.O."/>
            <person name="Guillou S."/>
            <person name="Cros-Aarteil S."/>
            <person name="Calhoun S."/>
            <person name="Kuo A."/>
            <person name="Mondo S."/>
            <person name="Pangilinan J."/>
            <person name="Riley R."/>
            <person name="LaButti K."/>
            <person name="Andreopoulos B."/>
            <person name="Lipzen A."/>
            <person name="Chen C."/>
            <person name="Yanf M."/>
            <person name="Daum C."/>
            <person name="Ng V."/>
            <person name="Clum A."/>
            <person name="Steindorff A."/>
            <person name="Ohm R."/>
            <person name="Martin F."/>
            <person name="Silar P."/>
            <person name="Natvig D."/>
            <person name="Lalanne C."/>
            <person name="Gautier V."/>
            <person name="Ament-velasquez S.L."/>
            <person name="Kruys A."/>
            <person name="Hutchinson M.I."/>
            <person name="Powell A.J."/>
            <person name="Barry K."/>
            <person name="Miller A.N."/>
            <person name="Grigoriev I.V."/>
            <person name="Debuchy R."/>
            <person name="Gladieux P."/>
            <person name="Thoren M.H."/>
            <person name="Johannesson H."/>
        </authorList>
    </citation>
    <scope>NUCLEOTIDE SEQUENCE</scope>
    <source>
        <strain evidence="2">FGSC 1904</strain>
    </source>
</reference>
<evidence type="ECO:0000256" key="1">
    <source>
        <dbReference type="SAM" id="MobiDB-lite"/>
    </source>
</evidence>
<feature type="compositionally biased region" description="Basic and acidic residues" evidence="1">
    <location>
        <begin position="688"/>
        <end position="699"/>
    </location>
</feature>